<protein>
    <recommendedName>
        <fullName evidence="2">DUF4470 domain-containing protein</fullName>
    </recommendedName>
</protein>
<sequence>MASPTAPTKEPFKAKGVGSGPDGQSMSRLLCANITISDTTTPSTQCNKAGTMACSKYCSKECQTLHWKKHRSTCKSPYLNKAWQPAWIMENRAPDFVVGSDEPTHTSFGLPAAYLWGNIPAIDCLNIVHNEGQIGLHQDFKFCFAASGDIRNLVSTVNGLPDQYSGNCQILFNDLNPLVVGHNLVVLSALLSPEYSIEDAAELALNLMYSTTLTPSMSSSLSQIKQHLSNIPPSQIIDVPTTGKGSIQALVRPQDLESTLGMLRSSYDVRKARQGYHNIMLSPERKDYRDRYMAALKPGHRLGFSKFRESGVLAPFSLDISDFTEPNRLLFSPQGYWLLRDSENPLSGWNFAAAKKSGHAHGVDEADVYGNLFFHIKGEFIKFATRFRKFDIGITLTLFDACVIPQGITDGLLPPFHKSCFDRIETSNIADYVTIPRIIDDWSPMLNRKNKNASLLMSLMNWRQNEEPDIGLMRGMDKRTMQHNASIMGIDIALVGQKYSPSMFQFVEGLPVFKDDTQKFQAYLQKTEALKAVASHSMRIRTKHRIHPKRAGFAILKTSETIPKVNAEEYYDTFTLSGSRSTTRFMEFEASI</sequence>
<dbReference type="Gene3D" id="6.10.140.2220">
    <property type="match status" value="1"/>
</dbReference>
<gene>
    <name evidence="3" type="ORF">BDZ94DRAFT_1168287</name>
</gene>
<dbReference type="OrthoDB" id="5282002at2759"/>
<dbReference type="Pfam" id="PF14737">
    <property type="entry name" value="DUF4470"/>
    <property type="match status" value="1"/>
</dbReference>
<keyword evidence="4" id="KW-1185">Reference proteome</keyword>
<reference evidence="3" key="1">
    <citation type="submission" date="2020-11" db="EMBL/GenBank/DDBJ databases">
        <authorList>
            <consortium name="DOE Joint Genome Institute"/>
            <person name="Ahrendt S."/>
            <person name="Riley R."/>
            <person name="Andreopoulos W."/>
            <person name="Labutti K."/>
            <person name="Pangilinan J."/>
            <person name="Ruiz-Duenas F.J."/>
            <person name="Barrasa J.M."/>
            <person name="Sanchez-Garcia M."/>
            <person name="Camarero S."/>
            <person name="Miyauchi S."/>
            <person name="Serrano A."/>
            <person name="Linde D."/>
            <person name="Babiker R."/>
            <person name="Drula E."/>
            <person name="Ayuso-Fernandez I."/>
            <person name="Pacheco R."/>
            <person name="Padilla G."/>
            <person name="Ferreira P."/>
            <person name="Barriuso J."/>
            <person name="Kellner H."/>
            <person name="Castanera R."/>
            <person name="Alfaro M."/>
            <person name="Ramirez L."/>
            <person name="Pisabarro A.G."/>
            <person name="Kuo A."/>
            <person name="Tritt A."/>
            <person name="Lipzen A."/>
            <person name="He G."/>
            <person name="Yan M."/>
            <person name="Ng V."/>
            <person name="Cullen D."/>
            <person name="Martin F."/>
            <person name="Rosso M.-N."/>
            <person name="Henrissat B."/>
            <person name="Hibbett D."/>
            <person name="Martinez A.T."/>
            <person name="Grigoriev I.V."/>
        </authorList>
    </citation>
    <scope>NUCLEOTIDE SEQUENCE</scope>
    <source>
        <strain evidence="3">CBS 247.69</strain>
    </source>
</reference>
<dbReference type="AlphaFoldDB" id="A0A9P6CCV1"/>
<feature type="region of interest" description="Disordered" evidence="1">
    <location>
        <begin position="1"/>
        <end position="22"/>
    </location>
</feature>
<feature type="domain" description="DUF4470" evidence="2">
    <location>
        <begin position="115"/>
        <end position="212"/>
    </location>
</feature>
<dbReference type="Proteomes" id="UP000807353">
    <property type="component" value="Unassembled WGS sequence"/>
</dbReference>
<proteinExistence type="predicted"/>
<evidence type="ECO:0000313" key="4">
    <source>
        <dbReference type="Proteomes" id="UP000807353"/>
    </source>
</evidence>
<accession>A0A9P6CCV1</accession>
<organism evidence="3 4">
    <name type="scientific">Collybia nuda</name>
    <dbReference type="NCBI Taxonomy" id="64659"/>
    <lineage>
        <taxon>Eukaryota</taxon>
        <taxon>Fungi</taxon>
        <taxon>Dikarya</taxon>
        <taxon>Basidiomycota</taxon>
        <taxon>Agaricomycotina</taxon>
        <taxon>Agaricomycetes</taxon>
        <taxon>Agaricomycetidae</taxon>
        <taxon>Agaricales</taxon>
        <taxon>Tricholomatineae</taxon>
        <taxon>Clitocybaceae</taxon>
        <taxon>Collybia</taxon>
    </lineage>
</organism>
<dbReference type="SUPFAM" id="SSF144232">
    <property type="entry name" value="HIT/MYND zinc finger-like"/>
    <property type="match status" value="1"/>
</dbReference>
<comment type="caution">
    <text evidence="3">The sequence shown here is derived from an EMBL/GenBank/DDBJ whole genome shotgun (WGS) entry which is preliminary data.</text>
</comment>
<evidence type="ECO:0000259" key="2">
    <source>
        <dbReference type="Pfam" id="PF14737"/>
    </source>
</evidence>
<evidence type="ECO:0000256" key="1">
    <source>
        <dbReference type="SAM" id="MobiDB-lite"/>
    </source>
</evidence>
<name>A0A9P6CCV1_9AGAR</name>
<dbReference type="InterPro" id="IPR027974">
    <property type="entry name" value="DUF4470"/>
</dbReference>
<evidence type="ECO:0000313" key="3">
    <source>
        <dbReference type="EMBL" id="KAF9461091.1"/>
    </source>
</evidence>
<dbReference type="EMBL" id="MU150289">
    <property type="protein sequence ID" value="KAF9461091.1"/>
    <property type="molecule type" value="Genomic_DNA"/>
</dbReference>